<evidence type="ECO:0000313" key="2">
    <source>
        <dbReference type="EMBL" id="OQS55754.1"/>
    </source>
</evidence>
<gene>
    <name evidence="2" type="ORF">EHP00_2375</name>
    <name evidence="1" type="ORF">EHP00_2420</name>
</gene>
<dbReference type="SUPFAM" id="SSF50978">
    <property type="entry name" value="WD40 repeat-like"/>
    <property type="match status" value="1"/>
</dbReference>
<reference evidence="2 3" key="1">
    <citation type="journal article" date="2017" name="Environ. Microbiol.">
        <title>Decay of the glycolytic pathway and adaptation to intranuclear parasitism within Enterocytozoonidae microsporidia.</title>
        <authorList>
            <person name="Wiredu Boakye D."/>
            <person name="Jaroenlak P."/>
            <person name="Prachumwat A."/>
            <person name="Williams T.A."/>
            <person name="Bateman K.S."/>
            <person name="Itsathitphaisarn O."/>
            <person name="Sritunyalucksana K."/>
            <person name="Paszkiewicz K.H."/>
            <person name="Moore K.A."/>
            <person name="Stentiford G.D."/>
            <person name="Williams B.A."/>
        </authorList>
    </citation>
    <scope>NUCLEOTIDE SEQUENCE [LARGE SCALE GENOMIC DNA]</scope>
    <source>
        <strain evidence="2 3">TH1</strain>
    </source>
</reference>
<organism evidence="2 3">
    <name type="scientific">Ecytonucleospora hepatopenaei</name>
    <dbReference type="NCBI Taxonomy" id="646526"/>
    <lineage>
        <taxon>Eukaryota</taxon>
        <taxon>Fungi</taxon>
        <taxon>Fungi incertae sedis</taxon>
        <taxon>Microsporidia</taxon>
        <taxon>Enterocytozoonidae</taxon>
        <taxon>Ecytonucleospora</taxon>
    </lineage>
</organism>
<keyword evidence="3" id="KW-1185">Reference proteome</keyword>
<dbReference type="EMBL" id="MNPJ01000002">
    <property type="protein sequence ID" value="OQS55754.1"/>
    <property type="molecule type" value="Genomic_DNA"/>
</dbReference>
<protein>
    <submittedName>
        <fullName evidence="2">Uncharacterized protein</fullName>
    </submittedName>
</protein>
<dbReference type="AlphaFoldDB" id="A0A1W0E924"/>
<sequence length="220" mass="25552">MERHANTELLKCQYIEEGKFCVIKADRTVDFYNKTGMVDSVKFYSEVTDIGYCDKNAYVATAEGFTTINLMTGEMANTKFMTKNFKFKKELNLLAFTTENSWGIYDTRTQEKTMEHEEKNTKSNVFDVFGNNLMLSTSDCFKEFDIRNPSKPLVVLSKDFSSIIYKNESCKILIDNNNLYENNLKNRTEKESFLVHSTCFYDNYLFIGGETENILVYEIS</sequence>
<dbReference type="VEuPathDB" id="MicrosporidiaDB:EHP00_2420"/>
<evidence type="ECO:0000313" key="3">
    <source>
        <dbReference type="Proteomes" id="UP000192758"/>
    </source>
</evidence>
<comment type="caution">
    <text evidence="2">The sequence shown here is derived from an EMBL/GenBank/DDBJ whole genome shotgun (WGS) entry which is preliminary data.</text>
</comment>
<dbReference type="EMBL" id="MNPJ01000003">
    <property type="protein sequence ID" value="OQS55697.1"/>
    <property type="molecule type" value="Genomic_DNA"/>
</dbReference>
<dbReference type="InterPro" id="IPR036322">
    <property type="entry name" value="WD40_repeat_dom_sf"/>
</dbReference>
<evidence type="ECO:0000313" key="1">
    <source>
        <dbReference type="EMBL" id="OQS55697.1"/>
    </source>
</evidence>
<proteinExistence type="predicted"/>
<dbReference type="Proteomes" id="UP000192758">
    <property type="component" value="Unassembled WGS sequence"/>
</dbReference>
<accession>A0A1W0E924</accession>
<name>A0A1W0E924_9MICR</name>
<dbReference type="VEuPathDB" id="MicrosporidiaDB:EHP00_2375"/>